<evidence type="ECO:0000256" key="1">
    <source>
        <dbReference type="ARBA" id="ARBA00006484"/>
    </source>
</evidence>
<dbReference type="RefSeq" id="WP_119315455.1">
    <property type="nucleotide sequence ID" value="NZ_QXDL01000102.1"/>
</dbReference>
<keyword evidence="2 5" id="KW-0560">Oxidoreductase</keyword>
<keyword evidence="6" id="KW-1185">Reference proteome</keyword>
<comment type="similarity">
    <text evidence="1 3">Belongs to the short-chain dehydrogenases/reductases (SDR) family.</text>
</comment>
<evidence type="ECO:0000256" key="2">
    <source>
        <dbReference type="ARBA" id="ARBA00023002"/>
    </source>
</evidence>
<comment type="caution">
    <text evidence="5">The sequence shown here is derived from an EMBL/GenBank/DDBJ whole genome shotgun (WGS) entry which is preliminary data.</text>
</comment>
<dbReference type="SUPFAM" id="SSF51735">
    <property type="entry name" value="NAD(P)-binding Rossmann-fold domains"/>
    <property type="match status" value="1"/>
</dbReference>
<dbReference type="PANTHER" id="PTHR43008:SF4">
    <property type="entry name" value="CHAIN DEHYDROGENASE, PUTATIVE (AFU_ORTHOLOGUE AFUA_4G08710)-RELATED"/>
    <property type="match status" value="1"/>
</dbReference>
<dbReference type="Pfam" id="PF00903">
    <property type="entry name" value="Glyoxalase"/>
    <property type="match status" value="1"/>
</dbReference>
<dbReference type="CDD" id="cd05233">
    <property type="entry name" value="SDR_c"/>
    <property type="match status" value="1"/>
</dbReference>
<dbReference type="PRINTS" id="PR00081">
    <property type="entry name" value="GDHRDH"/>
</dbReference>
<dbReference type="InterPro" id="IPR029068">
    <property type="entry name" value="Glyas_Bleomycin-R_OHBP_Dase"/>
</dbReference>
<dbReference type="InterPro" id="IPR037523">
    <property type="entry name" value="VOC_core"/>
</dbReference>
<proteinExistence type="inferred from homology"/>
<dbReference type="GO" id="GO:0004316">
    <property type="term" value="F:3-oxoacyl-[acyl-carrier-protein] reductase (NADPH) activity"/>
    <property type="evidence" value="ECO:0007669"/>
    <property type="project" value="UniProtKB-EC"/>
</dbReference>
<dbReference type="EC" id="1.1.1.100" evidence="5"/>
<dbReference type="PROSITE" id="PS51819">
    <property type="entry name" value="VOC"/>
    <property type="match status" value="1"/>
</dbReference>
<organism evidence="5 6">
    <name type="scientific">Calidithermus terrae</name>
    <dbReference type="NCBI Taxonomy" id="1408545"/>
    <lineage>
        <taxon>Bacteria</taxon>
        <taxon>Thermotogati</taxon>
        <taxon>Deinococcota</taxon>
        <taxon>Deinococci</taxon>
        <taxon>Thermales</taxon>
        <taxon>Thermaceae</taxon>
        <taxon>Calidithermus</taxon>
    </lineage>
</organism>
<evidence type="ECO:0000313" key="5">
    <source>
        <dbReference type="EMBL" id="RIH83019.1"/>
    </source>
</evidence>
<dbReference type="Pfam" id="PF00106">
    <property type="entry name" value="adh_short"/>
    <property type="match status" value="1"/>
</dbReference>
<dbReference type="Proteomes" id="UP000265715">
    <property type="component" value="Unassembled WGS sequence"/>
</dbReference>
<dbReference type="InterPro" id="IPR002347">
    <property type="entry name" value="SDR_fam"/>
</dbReference>
<reference evidence="5 6" key="1">
    <citation type="submission" date="2018-08" db="EMBL/GenBank/DDBJ databases">
        <title>Meiothermus terrae DSM 26712 genome sequencing project.</title>
        <authorList>
            <person name="Da Costa M.S."/>
            <person name="Albuquerque L."/>
            <person name="Raposo P."/>
            <person name="Froufe H.J.C."/>
            <person name="Barroso C.S."/>
            <person name="Egas C."/>
        </authorList>
    </citation>
    <scope>NUCLEOTIDE SEQUENCE [LARGE SCALE GENOMIC DNA]</scope>
    <source>
        <strain evidence="5 6">DSM 26712</strain>
    </source>
</reference>
<gene>
    <name evidence="5" type="primary">rhlG</name>
    <name evidence="5" type="ORF">Mterra_02425</name>
</gene>
<dbReference type="Gene3D" id="3.10.180.10">
    <property type="entry name" value="2,3-Dihydroxybiphenyl 1,2-Dioxygenase, domain 1"/>
    <property type="match status" value="1"/>
</dbReference>
<dbReference type="AlphaFoldDB" id="A0A399EIW3"/>
<accession>A0A399EIW3</accession>
<dbReference type="EMBL" id="QXDL01000102">
    <property type="protein sequence ID" value="RIH83019.1"/>
    <property type="molecule type" value="Genomic_DNA"/>
</dbReference>
<dbReference type="InterPro" id="IPR004360">
    <property type="entry name" value="Glyas_Fos-R_dOase_dom"/>
</dbReference>
<evidence type="ECO:0000313" key="6">
    <source>
        <dbReference type="Proteomes" id="UP000265715"/>
    </source>
</evidence>
<dbReference type="InterPro" id="IPR020904">
    <property type="entry name" value="Sc_DH/Rdtase_CS"/>
</dbReference>
<dbReference type="PROSITE" id="PS00061">
    <property type="entry name" value="ADH_SHORT"/>
    <property type="match status" value="1"/>
</dbReference>
<evidence type="ECO:0000256" key="3">
    <source>
        <dbReference type="RuleBase" id="RU000363"/>
    </source>
</evidence>
<dbReference type="PRINTS" id="PR00080">
    <property type="entry name" value="SDRFAMILY"/>
</dbReference>
<evidence type="ECO:0000259" key="4">
    <source>
        <dbReference type="PROSITE" id="PS51819"/>
    </source>
</evidence>
<dbReference type="SUPFAM" id="SSF54593">
    <property type="entry name" value="Glyoxalase/Bleomycin resistance protein/Dihydroxybiphenyl dioxygenase"/>
    <property type="match status" value="1"/>
</dbReference>
<dbReference type="GO" id="GO:0050664">
    <property type="term" value="F:oxidoreductase activity, acting on NAD(P)H, oxygen as acceptor"/>
    <property type="evidence" value="ECO:0007669"/>
    <property type="project" value="TreeGrafter"/>
</dbReference>
<sequence>MRLEPKVALVTGASRGLGLALARSLAGRGWSLVIDARGEQALELARAELAARTRVVALPGDVADPRHARALVEAARELGGLDLLVNNASGLGPSPQPALADYPLEALEQVYRVNVFAPLRLIQLALPVLRPGARLLNVTSDAAVEGYAGWGGYGSSKAALEQLSRVLAAEHPELRVYWVDPGDMNTRMQQEAFPGEDVSDRPPPEASVPGLLELIEGDWPSGRYKAREVGQRPSRVREFRFAVTVRDFDGVLRLLREGLGLEVAQEWDNGGRGVLLNLEKATLELFDEPQAEWVDRLEAGERVSGPVRLALEVERLEEAARALQEAGAQVVKPPVLTPWGDHNQRLRAPGGLQITLYEAGKTEEPVS</sequence>
<protein>
    <submittedName>
        <fullName evidence="5">Rhamnolipids biosynthesis 3-oxoacyl-[acyl-carrier-protein] reductase</fullName>
        <ecNumber evidence="5">1.1.1.100</ecNumber>
    </submittedName>
</protein>
<dbReference type="Gene3D" id="3.40.50.720">
    <property type="entry name" value="NAD(P)-binding Rossmann-like Domain"/>
    <property type="match status" value="1"/>
</dbReference>
<feature type="domain" description="VOC" evidence="4">
    <location>
        <begin position="237"/>
        <end position="359"/>
    </location>
</feature>
<dbReference type="InterPro" id="IPR036291">
    <property type="entry name" value="NAD(P)-bd_dom_sf"/>
</dbReference>
<dbReference type="OrthoDB" id="9775296at2"/>
<dbReference type="PANTHER" id="PTHR43008">
    <property type="entry name" value="BENZIL REDUCTASE"/>
    <property type="match status" value="1"/>
</dbReference>
<name>A0A399EIW3_9DEIN</name>